<gene>
    <name evidence="1" type="ORF">E2493_03080</name>
</gene>
<accession>A0A4Y8ZUY5</accession>
<dbReference type="AlphaFoldDB" id="A0A4Y8ZUY5"/>
<evidence type="ECO:0000313" key="1">
    <source>
        <dbReference type="EMBL" id="TFI59831.1"/>
    </source>
</evidence>
<keyword evidence="2" id="KW-1185">Reference proteome</keyword>
<proteinExistence type="predicted"/>
<dbReference type="EMBL" id="SPDV01000003">
    <property type="protein sequence ID" value="TFI59831.1"/>
    <property type="molecule type" value="Genomic_DNA"/>
</dbReference>
<protein>
    <submittedName>
        <fullName evidence="1">Uncharacterized protein</fullName>
    </submittedName>
</protein>
<dbReference type="Proteomes" id="UP000298213">
    <property type="component" value="Unassembled WGS sequence"/>
</dbReference>
<comment type="caution">
    <text evidence="1">The sequence shown here is derived from an EMBL/GenBank/DDBJ whole genome shotgun (WGS) entry which is preliminary data.</text>
</comment>
<evidence type="ECO:0000313" key="2">
    <source>
        <dbReference type="Proteomes" id="UP000298213"/>
    </source>
</evidence>
<sequence length="85" mass="9446">MIQMLFPLLFLTLIGTALLVLARSIAASWERIVAALDGRLVIHPEPERVLGVSTCRPIDLPYVARRMGRPTVSERPLASVRRRAA</sequence>
<organism evidence="1 2">
    <name type="scientific">Sphingomonas parva</name>
    <dbReference type="NCBI Taxonomy" id="2555898"/>
    <lineage>
        <taxon>Bacteria</taxon>
        <taxon>Pseudomonadati</taxon>
        <taxon>Pseudomonadota</taxon>
        <taxon>Alphaproteobacteria</taxon>
        <taxon>Sphingomonadales</taxon>
        <taxon>Sphingomonadaceae</taxon>
        <taxon>Sphingomonas</taxon>
    </lineage>
</organism>
<reference evidence="1 2" key="1">
    <citation type="submission" date="2019-03" db="EMBL/GenBank/DDBJ databases">
        <title>Genome sequence of Sphingomonas sp. 17J27-24.</title>
        <authorList>
            <person name="Kim M."/>
            <person name="Maeng S."/>
            <person name="Sathiyaraj S."/>
        </authorList>
    </citation>
    <scope>NUCLEOTIDE SEQUENCE [LARGE SCALE GENOMIC DNA]</scope>
    <source>
        <strain evidence="1 2">17J27-24</strain>
    </source>
</reference>
<name>A0A4Y8ZUY5_9SPHN</name>